<evidence type="ECO:0000259" key="2">
    <source>
        <dbReference type="Pfam" id="PF01590"/>
    </source>
</evidence>
<dbReference type="PANTHER" id="PTHR43102:SF2">
    <property type="entry name" value="GAF DOMAIN-CONTAINING PROTEIN"/>
    <property type="match status" value="1"/>
</dbReference>
<evidence type="ECO:0000313" key="3">
    <source>
        <dbReference type="EMBL" id="GMF30531.1"/>
    </source>
</evidence>
<accession>A0A9W6UDW8</accession>
<organism evidence="3 4">
    <name type="scientific">Phytophthora lilii</name>
    <dbReference type="NCBI Taxonomy" id="2077276"/>
    <lineage>
        <taxon>Eukaryota</taxon>
        <taxon>Sar</taxon>
        <taxon>Stramenopiles</taxon>
        <taxon>Oomycota</taxon>
        <taxon>Peronosporomycetes</taxon>
        <taxon>Peronosporales</taxon>
        <taxon>Peronosporaceae</taxon>
        <taxon>Phytophthora</taxon>
    </lineage>
</organism>
<dbReference type="PANTHER" id="PTHR43102">
    <property type="entry name" value="SLR1143 PROTEIN"/>
    <property type="match status" value="1"/>
</dbReference>
<evidence type="ECO:0000313" key="4">
    <source>
        <dbReference type="Proteomes" id="UP001165083"/>
    </source>
</evidence>
<feature type="domain" description="GAF" evidence="2">
    <location>
        <begin position="224"/>
        <end position="349"/>
    </location>
</feature>
<dbReference type="SUPFAM" id="SSF55781">
    <property type="entry name" value="GAF domain-like"/>
    <property type="match status" value="1"/>
</dbReference>
<comment type="caution">
    <text evidence="3">The sequence shown here is derived from an EMBL/GenBank/DDBJ whole genome shotgun (WGS) entry which is preliminary data.</text>
</comment>
<dbReference type="AlphaFoldDB" id="A0A9W6UDW8"/>
<evidence type="ECO:0000256" key="1">
    <source>
        <dbReference type="SAM" id="MobiDB-lite"/>
    </source>
</evidence>
<protein>
    <submittedName>
        <fullName evidence="3">Unnamed protein product</fullName>
    </submittedName>
</protein>
<dbReference type="OrthoDB" id="21225at2759"/>
<dbReference type="InterPro" id="IPR003018">
    <property type="entry name" value="GAF"/>
</dbReference>
<reference evidence="3" key="1">
    <citation type="submission" date="2023-04" db="EMBL/GenBank/DDBJ databases">
        <title>Phytophthora lilii NBRC 32176.</title>
        <authorList>
            <person name="Ichikawa N."/>
            <person name="Sato H."/>
            <person name="Tonouchi N."/>
        </authorList>
    </citation>
    <scope>NUCLEOTIDE SEQUENCE</scope>
    <source>
        <strain evidence="3">NBRC 32176</strain>
    </source>
</reference>
<dbReference type="InterPro" id="IPR029016">
    <property type="entry name" value="GAF-like_dom_sf"/>
</dbReference>
<dbReference type="Pfam" id="PF01590">
    <property type="entry name" value="GAF"/>
    <property type="match status" value="1"/>
</dbReference>
<feature type="region of interest" description="Disordered" evidence="1">
    <location>
        <begin position="35"/>
        <end position="55"/>
    </location>
</feature>
<gene>
    <name evidence="3" type="ORF">Plil01_001302700</name>
</gene>
<proteinExistence type="predicted"/>
<dbReference type="EMBL" id="BSXW01000843">
    <property type="protein sequence ID" value="GMF30531.1"/>
    <property type="molecule type" value="Genomic_DNA"/>
</dbReference>
<name>A0A9W6UDW8_9STRA</name>
<dbReference type="Proteomes" id="UP001165083">
    <property type="component" value="Unassembled WGS sequence"/>
</dbReference>
<feature type="region of interest" description="Disordered" evidence="1">
    <location>
        <begin position="123"/>
        <end position="157"/>
    </location>
</feature>
<dbReference type="Gene3D" id="3.30.450.40">
    <property type="match status" value="1"/>
</dbReference>
<sequence>MSAVSSKSTRYSQPVHLCEHCMQRVDDADYDNFCASNDGGSPSGELIQPDDPDAEPASAAIARALSQVLDTASDEQRPVVISVVKHLLSPRKKQNHKFRADPSELAKNLGVLAEKEGFFKELPSSPEAKEEPEVVCDDPVGLEQKENPPLADSSGRQYTLQYADVREDNTEDVESAEETEADEPVEDIIELARHPVPADESSRQQWMDKHPNIFSRLMELPELELLCNVARTELQCDTTMVCVFSPDTCYVVACTDPSWRGFELPREHAICGHTLMSDAPLLVRHPEADVRFSAMDDVRRFGVRFYFGFPIKIYNPENGDSIAVGTFCCINTSGAREVSESQYALMATIVEGATRVLEYGASRLLEG</sequence>
<keyword evidence="4" id="KW-1185">Reference proteome</keyword>